<evidence type="ECO:0000256" key="1">
    <source>
        <dbReference type="SAM" id="MobiDB-lite"/>
    </source>
</evidence>
<dbReference type="SUPFAM" id="SSF55753">
    <property type="entry name" value="Actin depolymerizing proteins"/>
    <property type="match status" value="1"/>
</dbReference>
<feature type="region of interest" description="Disordered" evidence="1">
    <location>
        <begin position="186"/>
        <end position="206"/>
    </location>
</feature>
<dbReference type="Gene3D" id="3.40.20.10">
    <property type="entry name" value="Severin"/>
    <property type="match status" value="1"/>
</dbReference>
<feature type="compositionally biased region" description="Polar residues" evidence="1">
    <location>
        <begin position="664"/>
        <end position="673"/>
    </location>
</feature>
<feature type="compositionally biased region" description="Polar residues" evidence="1">
    <location>
        <begin position="866"/>
        <end position="892"/>
    </location>
</feature>
<dbReference type="EMBL" id="PTQR01000083">
    <property type="protein sequence ID" value="TKX20976.1"/>
    <property type="molecule type" value="Genomic_DNA"/>
</dbReference>
<feature type="compositionally biased region" description="Basic residues" evidence="1">
    <location>
        <begin position="1099"/>
        <end position="1108"/>
    </location>
</feature>
<feature type="compositionally biased region" description="Low complexity" evidence="1">
    <location>
        <begin position="596"/>
        <end position="605"/>
    </location>
</feature>
<feature type="compositionally biased region" description="Polar residues" evidence="1">
    <location>
        <begin position="986"/>
        <end position="1004"/>
    </location>
</feature>
<feature type="compositionally biased region" description="Basic and acidic residues" evidence="1">
    <location>
        <begin position="517"/>
        <end position="534"/>
    </location>
</feature>
<reference evidence="2 3" key="1">
    <citation type="submission" date="2018-02" db="EMBL/GenBank/DDBJ databases">
        <title>Draft genome sequences of Elsinoe sp., causing black scab on jojoba.</title>
        <authorList>
            <person name="Stodart B."/>
            <person name="Jeffress S."/>
            <person name="Ash G."/>
            <person name="Arun Chinnappa K."/>
        </authorList>
    </citation>
    <scope>NUCLEOTIDE SEQUENCE [LARGE SCALE GENOMIC DNA]</scope>
    <source>
        <strain evidence="2 3">Hillstone_2</strain>
    </source>
</reference>
<feature type="compositionally biased region" description="Basic and acidic residues" evidence="1">
    <location>
        <begin position="428"/>
        <end position="438"/>
    </location>
</feature>
<name>A0A4U7AWU9_9PEZI</name>
<organism evidence="2 3">
    <name type="scientific">Elsinoe australis</name>
    <dbReference type="NCBI Taxonomy" id="40998"/>
    <lineage>
        <taxon>Eukaryota</taxon>
        <taxon>Fungi</taxon>
        <taxon>Dikarya</taxon>
        <taxon>Ascomycota</taxon>
        <taxon>Pezizomycotina</taxon>
        <taxon>Dothideomycetes</taxon>
        <taxon>Dothideomycetidae</taxon>
        <taxon>Myriangiales</taxon>
        <taxon>Elsinoaceae</taxon>
        <taxon>Elsinoe</taxon>
    </lineage>
</organism>
<sequence>MSLNGLDSPDIVQTFTTAISEPAGWFLLKYVSRDTVELLGSGASGILEARSCMASYEEKSPLYGLIMFRRKRVVIKYIPEGTSRLLQARTTVHFQDVVEKYSPYDALLDISSIDGLSDTNLAATFPLHAGSAGVSANPLDEITEDAEEPSSPPPRPATASPAPSKMSRKAALDRMAAYKRSIPIVPKMPQTDNTAPTTATPEATEAVPVAEVERELDPSPAPDLHDRPEIVVQEPEQVTDQTAEQASISTEPTLETSQLEPTETIGSESISERASSSSPYDPIHANPDARPDSAVLKDIEFFDYRPKIKLAPRPVQLLDRKKSSQMPLLTKRATAALPARVQIRRVLADAAAPADLAAPAARTMEEATQEPSVPPNDAPAKPQPLLAALMDAPEEPTQLLPQTQSRPPSEASFRTGRMLRPKTPLTPEKQRLMKAVEMRRKHIRQSRSASASQSPATSAREIPTSGTPTASVAGDQKPETEGSEDVFHDSRASFSNQSAKKSDSGVEMGSEAVQDSTAKDNIKEEPTEDNKGTESELPDVTDALQTTEDEVVDTLAGEEKPDPAPESQRQAEQEESPAMDPILGDESPASDEVESAEPAVEPAEPIAEFDQTNADASADVPSEKLPDEKAQTEDAQPQDPEDDESSEDPTLGATQASDEESTPPAVQTQTTSFLEAADSARDGSLASNDEVGQTAMYDDSISTQDDGKVQEGFLDTASEKSGVRNTWLSDATELQERSSSPESTHRLESTPQRQKRRGIVAPITIPLSSSQAVRDGSLDEDDFEYFGDATVHEAKSLSVVRSPATPVVSRKHSGFSMVSSSPTMRPATPNEKPPLERTKTSPLVETTSSRDLSVDDPRASMRRVKSSTATLQPDSAELVSTTRKGQIGSGISQRIAKLAESRSPHSSPLPSPKALPTPPSSSGGRFAKNLFSDRPASAAASHPDFIKGRLRSIGMMSGSREPPKAASTPQNESNAYYTVHTDPNTRRQSVSVTTKIVRPTTRTYNEAPADLETPSVTFDSDTENRRPSVPPSPPARRERSIASTVSRRSMDSAKFKRFSFSRAKSADSRLDSTAGNMPSGIAPPRPPSPIKADPPSPSKRNRTSRFFKRMSNLSTVSRKRQTKTDMAPPALSIPESASPSLPSPYTPDKPLPSEPAFSLADIEPSLSPGMMDSTSPLPSIRIGDVNAQFPGSALWKRRFVEIDGSGMLVFSLNDKSSHSTRYGGGNVPMSLFNGTGRQQMQGTKAWHMREVARVFVPHLDDMELAHSVVLELEGEEGEVVVACEDGRGQGEVLNVLLKYHQAWSAAGASS</sequence>
<feature type="region of interest" description="Disordered" evidence="1">
    <location>
        <begin position="798"/>
        <end position="1168"/>
    </location>
</feature>
<evidence type="ECO:0000313" key="3">
    <source>
        <dbReference type="Proteomes" id="UP000308133"/>
    </source>
</evidence>
<feature type="compositionally biased region" description="Basic and acidic residues" evidence="1">
    <location>
        <begin position="476"/>
        <end position="491"/>
    </location>
</feature>
<feature type="compositionally biased region" description="Low complexity" evidence="1">
    <location>
        <begin position="267"/>
        <end position="278"/>
    </location>
</feature>
<evidence type="ECO:0000313" key="2">
    <source>
        <dbReference type="EMBL" id="TKX20976.1"/>
    </source>
</evidence>
<accession>A0A4U7AWU9</accession>
<dbReference type="Proteomes" id="UP000308133">
    <property type="component" value="Unassembled WGS sequence"/>
</dbReference>
<feature type="compositionally biased region" description="Pro residues" evidence="1">
    <location>
        <begin position="907"/>
        <end position="919"/>
    </location>
</feature>
<feature type="compositionally biased region" description="Low complexity" evidence="1">
    <location>
        <begin position="194"/>
        <end position="206"/>
    </location>
</feature>
<feature type="compositionally biased region" description="Basic and acidic residues" evidence="1">
    <location>
        <begin position="621"/>
        <end position="632"/>
    </location>
</feature>
<protein>
    <recommendedName>
        <fullName evidence="4">ADF-H domain-containing protein</fullName>
    </recommendedName>
</protein>
<evidence type="ECO:0008006" key="4">
    <source>
        <dbReference type="Google" id="ProtNLM"/>
    </source>
</evidence>
<feature type="compositionally biased region" description="Polar residues" evidence="1">
    <location>
        <begin position="967"/>
        <end position="976"/>
    </location>
</feature>
<feature type="compositionally biased region" description="Pro residues" evidence="1">
    <location>
        <begin position="1141"/>
        <end position="1153"/>
    </location>
</feature>
<feature type="region of interest" description="Disordered" evidence="1">
    <location>
        <begin position="234"/>
        <end position="292"/>
    </location>
</feature>
<feature type="compositionally biased region" description="Pro residues" evidence="1">
    <location>
        <begin position="1081"/>
        <end position="1097"/>
    </location>
</feature>
<feature type="compositionally biased region" description="Polar residues" evidence="1">
    <location>
        <begin position="840"/>
        <end position="851"/>
    </location>
</feature>
<gene>
    <name evidence="2" type="ORF">C1H76_6827</name>
</gene>
<feature type="region of interest" description="Disordered" evidence="1">
    <location>
        <begin position="143"/>
        <end position="171"/>
    </location>
</feature>
<dbReference type="InterPro" id="IPR029006">
    <property type="entry name" value="ADF-H/Gelsolin-like_dom_sf"/>
</dbReference>
<feature type="compositionally biased region" description="Low complexity" evidence="1">
    <location>
        <begin position="446"/>
        <end position="460"/>
    </location>
</feature>
<feature type="compositionally biased region" description="Polar residues" evidence="1">
    <location>
        <begin position="236"/>
        <end position="266"/>
    </location>
</feature>
<comment type="caution">
    <text evidence="2">The sequence shown here is derived from an EMBL/GenBank/DDBJ whole genome shotgun (WGS) entry which is preliminary data.</text>
</comment>
<feature type="compositionally biased region" description="Low complexity" evidence="1">
    <location>
        <begin position="378"/>
        <end position="389"/>
    </location>
</feature>
<feature type="region of interest" description="Disordered" evidence="1">
    <location>
        <begin position="358"/>
        <end position="763"/>
    </location>
</feature>
<proteinExistence type="predicted"/>